<evidence type="ECO:0000313" key="9">
    <source>
        <dbReference type="Proteomes" id="UP000479756"/>
    </source>
</evidence>
<gene>
    <name evidence="8" type="ORF">G3T37_11550</name>
</gene>
<comment type="similarity">
    <text evidence="1">Belongs to the peptidase C40 family.</text>
</comment>
<dbReference type="GO" id="GO:0008234">
    <property type="term" value="F:cysteine-type peptidase activity"/>
    <property type="evidence" value="ECO:0007669"/>
    <property type="project" value="UniProtKB-KW"/>
</dbReference>
<dbReference type="SUPFAM" id="SSF54001">
    <property type="entry name" value="Cysteine proteinases"/>
    <property type="match status" value="1"/>
</dbReference>
<dbReference type="PANTHER" id="PTHR47359:SF3">
    <property type="entry name" value="NLP_P60 DOMAIN-CONTAINING PROTEIN-RELATED"/>
    <property type="match status" value="1"/>
</dbReference>
<proteinExistence type="inferred from homology"/>
<evidence type="ECO:0000256" key="2">
    <source>
        <dbReference type="ARBA" id="ARBA00022670"/>
    </source>
</evidence>
<evidence type="ECO:0000259" key="7">
    <source>
        <dbReference type="PROSITE" id="PS51935"/>
    </source>
</evidence>
<evidence type="ECO:0000256" key="4">
    <source>
        <dbReference type="ARBA" id="ARBA00022807"/>
    </source>
</evidence>
<dbReference type="Proteomes" id="UP000479756">
    <property type="component" value="Unassembled WGS sequence"/>
</dbReference>
<evidence type="ECO:0000256" key="5">
    <source>
        <dbReference type="SAM" id="Coils"/>
    </source>
</evidence>
<feature type="compositionally biased region" description="Gly residues" evidence="6">
    <location>
        <begin position="266"/>
        <end position="282"/>
    </location>
</feature>
<dbReference type="RefSeq" id="WP_163474045.1">
    <property type="nucleotide sequence ID" value="NZ_JAAGWZ010000003.1"/>
</dbReference>
<keyword evidence="4" id="KW-0788">Thiol protease</keyword>
<dbReference type="AlphaFoldDB" id="A0A7C9PP21"/>
<feature type="region of interest" description="Disordered" evidence="6">
    <location>
        <begin position="250"/>
        <end position="294"/>
    </location>
</feature>
<organism evidence="8 9">
    <name type="scientific">Galbitalea soli</name>
    <dbReference type="NCBI Taxonomy" id="1268042"/>
    <lineage>
        <taxon>Bacteria</taxon>
        <taxon>Bacillati</taxon>
        <taxon>Actinomycetota</taxon>
        <taxon>Actinomycetes</taxon>
        <taxon>Micrococcales</taxon>
        <taxon>Microbacteriaceae</taxon>
        <taxon>Galbitalea</taxon>
    </lineage>
</organism>
<keyword evidence="5" id="KW-0175">Coiled coil</keyword>
<reference evidence="8 9" key="1">
    <citation type="journal article" date="2014" name="Int. J. Syst. Evol. Microbiol.">
        <title>Description of Galbitalea soli gen. nov., sp. nov., and Frondihabitans sucicola sp. nov.</title>
        <authorList>
            <person name="Kim S.J."/>
            <person name="Lim J.M."/>
            <person name="Ahn J.H."/>
            <person name="Weon H.Y."/>
            <person name="Hamada M."/>
            <person name="Suzuki K."/>
            <person name="Ahn T.Y."/>
            <person name="Kwon S.W."/>
        </authorList>
    </citation>
    <scope>NUCLEOTIDE SEQUENCE [LARGE SCALE GENOMIC DNA]</scope>
    <source>
        <strain evidence="8 9">NBRC 108727</strain>
    </source>
</reference>
<dbReference type="InterPro" id="IPR038765">
    <property type="entry name" value="Papain-like_cys_pep_sf"/>
</dbReference>
<dbReference type="GO" id="GO:0006508">
    <property type="term" value="P:proteolysis"/>
    <property type="evidence" value="ECO:0007669"/>
    <property type="project" value="UniProtKB-KW"/>
</dbReference>
<dbReference type="Pfam" id="PF00877">
    <property type="entry name" value="NLPC_P60"/>
    <property type="match status" value="1"/>
</dbReference>
<dbReference type="InterPro" id="IPR000064">
    <property type="entry name" value="NLP_P60_dom"/>
</dbReference>
<dbReference type="PROSITE" id="PS51935">
    <property type="entry name" value="NLPC_P60"/>
    <property type="match status" value="1"/>
</dbReference>
<evidence type="ECO:0000256" key="3">
    <source>
        <dbReference type="ARBA" id="ARBA00022801"/>
    </source>
</evidence>
<dbReference type="InterPro" id="IPR051794">
    <property type="entry name" value="PG_Endopeptidase_C40"/>
</dbReference>
<evidence type="ECO:0000256" key="6">
    <source>
        <dbReference type="SAM" id="MobiDB-lite"/>
    </source>
</evidence>
<dbReference type="EMBL" id="JAAGWZ010000003">
    <property type="protein sequence ID" value="NEM91987.1"/>
    <property type="molecule type" value="Genomic_DNA"/>
</dbReference>
<evidence type="ECO:0000313" key="8">
    <source>
        <dbReference type="EMBL" id="NEM91987.1"/>
    </source>
</evidence>
<keyword evidence="3" id="KW-0378">Hydrolase</keyword>
<evidence type="ECO:0000256" key="1">
    <source>
        <dbReference type="ARBA" id="ARBA00007074"/>
    </source>
</evidence>
<dbReference type="PANTHER" id="PTHR47359">
    <property type="entry name" value="PEPTIDOGLYCAN DL-ENDOPEPTIDASE CWLO"/>
    <property type="match status" value="1"/>
</dbReference>
<name>A0A7C9PP21_9MICO</name>
<feature type="domain" description="NlpC/P60" evidence="7">
    <location>
        <begin position="291"/>
        <end position="419"/>
    </location>
</feature>
<dbReference type="Gene3D" id="3.90.1720.10">
    <property type="entry name" value="endopeptidase domain like (from Nostoc punctiforme)"/>
    <property type="match status" value="1"/>
</dbReference>
<accession>A0A7C9PP21</accession>
<protein>
    <submittedName>
        <fullName evidence="8">C40 family peptidase</fullName>
    </submittedName>
</protein>
<feature type="coiled-coil region" evidence="5">
    <location>
        <begin position="41"/>
        <end position="110"/>
    </location>
</feature>
<keyword evidence="9" id="KW-1185">Reference proteome</keyword>
<sequence length="419" mass="42630">MTPGKRPLGLLALIVVGTIAVSVGLTGPALAAPTFPSWADVQRAKHNVKAKQAEIKTLTALIGTLQQQSDAAGKTALQLGEAYLVALNAYNAASQKADTLKAQADAASAKSKASSQVAGQLAAYLARNSGGDLTLSLLFGGGDPRDLLGTLGTANKLTEQTAAIYEQAAVDANAAKALTAQARVAEDARATKSRAAAAALATAKAAAQAAQAKVAYQNKQQATMTAQLALLKGTSAKVQAAYYAGVAWERKQEEQKTPPPDPPSNNGGGGAGSGDGGSGGGSSNPPGPPDVSAVGGAIAFAEAQLGEPYVLGGMGPNVWDCSGLTKAAYASVGVYIGTHSATDQYNTMKSEGRLIPLSQRQAGDLLWYSDGGTTWGSKYHVTLYIGNGEMIEAPYPGATVRIRAVRYGDLVPYAGRPTG</sequence>
<comment type="caution">
    <text evidence="8">The sequence shown here is derived from an EMBL/GenBank/DDBJ whole genome shotgun (WGS) entry which is preliminary data.</text>
</comment>
<keyword evidence="2" id="KW-0645">Protease</keyword>